<evidence type="ECO:0000256" key="1">
    <source>
        <dbReference type="SAM" id="MobiDB-lite"/>
    </source>
</evidence>
<dbReference type="Proteomes" id="UP000253845">
    <property type="component" value="Unassembled WGS sequence"/>
</dbReference>
<name>A0A370BS51_ASPNG</name>
<feature type="region of interest" description="Disordered" evidence="1">
    <location>
        <begin position="121"/>
        <end position="153"/>
    </location>
</feature>
<proteinExistence type="predicted"/>
<dbReference type="AlphaFoldDB" id="A0A370BS51"/>
<gene>
    <name evidence="2" type="ORF">M747DRAFT_243745</name>
</gene>
<evidence type="ECO:0000313" key="3">
    <source>
        <dbReference type="Proteomes" id="UP000253845"/>
    </source>
</evidence>
<evidence type="ECO:0000313" key="2">
    <source>
        <dbReference type="EMBL" id="RDH17060.1"/>
    </source>
</evidence>
<dbReference type="EMBL" id="KZ851933">
    <property type="protein sequence ID" value="RDH17060.1"/>
    <property type="molecule type" value="Genomic_DNA"/>
</dbReference>
<sequence>MGLNTTLTCIHDSPSLVDDQTEDDALGAVQSGSHRRLAAAMHSLKAVAPARYRIYMSTGQIHSTFEGSTCPKSIRACCIEVGSQPQRVSTYGETRLSMATPHQAILESPNDGATLTLVLSRNSGKTNGRGSTRQTPRAGGTCLRPSERPEDHPDPTINWALSSALKPYTILSLSASVIERTGFGNPGLDVGRRRRTILSCHLRHGDINEAPLRNNDGCLFEITNTGALKNTVFSVSQAILAAHVGRKREICGHWGQYHFSASRSALWFPRGGGGGAAAEPPLAANAATIASSSLVSTFVDGDVPLPTSRPRSPLALKQSSGSESFLETMIHLSGPPSQPAVFRIGKFSVSIGVVRIRGNGTPGTVVKRSGVISSEDGNVPCTELEIELGLPEDARLGKGVTGE</sequence>
<dbReference type="VEuPathDB" id="FungiDB:M747DRAFT_243745"/>
<organism evidence="2 3">
    <name type="scientific">Aspergillus niger ATCC 13496</name>
    <dbReference type="NCBI Taxonomy" id="1353008"/>
    <lineage>
        <taxon>Eukaryota</taxon>
        <taxon>Fungi</taxon>
        <taxon>Dikarya</taxon>
        <taxon>Ascomycota</taxon>
        <taxon>Pezizomycotina</taxon>
        <taxon>Eurotiomycetes</taxon>
        <taxon>Eurotiomycetidae</taxon>
        <taxon>Eurotiales</taxon>
        <taxon>Aspergillaceae</taxon>
        <taxon>Aspergillus</taxon>
        <taxon>Aspergillus subgen. Circumdati</taxon>
    </lineage>
</organism>
<accession>A0A370BS51</accession>
<reference evidence="2 3" key="1">
    <citation type="submission" date="2018-07" db="EMBL/GenBank/DDBJ databases">
        <title>Section-level genome sequencing of Aspergillus section Nigri to investigate inter- and intra-species variation.</title>
        <authorList>
            <consortium name="DOE Joint Genome Institute"/>
            <person name="Vesth T.C."/>
            <person name="Nybo J.L."/>
            <person name="Theobald S."/>
            <person name="Frisvad J.C."/>
            <person name="Larsen T.O."/>
            <person name="Nielsen K.F."/>
            <person name="Hoof J.B."/>
            <person name="Brandl J."/>
            <person name="Salamov A."/>
            <person name="Riley R."/>
            <person name="Gladden J.M."/>
            <person name="Phatale P."/>
            <person name="Nielsen M.T."/>
            <person name="Lyhne E.K."/>
            <person name="Kogle M.E."/>
            <person name="Strasser K."/>
            <person name="McDonnell E."/>
            <person name="Barry K."/>
            <person name="Clum A."/>
            <person name="Chen C."/>
            <person name="Nolan M."/>
            <person name="Sandor L."/>
            <person name="Kuo A."/>
            <person name="Lipzen A."/>
            <person name="Hainaut M."/>
            <person name="Drula E."/>
            <person name="Tsang A."/>
            <person name="Magnuson J.K."/>
            <person name="Henrissat B."/>
            <person name="Wiebenga A."/>
            <person name="Simmons B.A."/>
            <person name="Makela M.R."/>
            <person name="De vries R.P."/>
            <person name="Grigoriev I.V."/>
            <person name="Mortensen U.H."/>
            <person name="Baker S.E."/>
            <person name="Andersen M.R."/>
        </authorList>
    </citation>
    <scope>NUCLEOTIDE SEQUENCE [LARGE SCALE GENOMIC DNA]</scope>
    <source>
        <strain evidence="2 3">ATCC 13496</strain>
    </source>
</reference>
<feature type="compositionally biased region" description="Polar residues" evidence="1">
    <location>
        <begin position="121"/>
        <end position="135"/>
    </location>
</feature>
<protein>
    <submittedName>
        <fullName evidence="2">Uncharacterized protein</fullName>
    </submittedName>
</protein>